<keyword evidence="6" id="KW-0060">Ascorbate biosynthesis</keyword>
<evidence type="ECO:0000256" key="7">
    <source>
        <dbReference type="ARBA" id="ARBA00022827"/>
    </source>
</evidence>
<evidence type="ECO:0000256" key="3">
    <source>
        <dbReference type="ARBA" id="ARBA00005466"/>
    </source>
</evidence>
<dbReference type="Pfam" id="PF04030">
    <property type="entry name" value="ALO"/>
    <property type="match status" value="1"/>
</dbReference>
<reference evidence="12" key="2">
    <citation type="submission" date="2021-12" db="EMBL/GenBank/DDBJ databases">
        <title>Resequencing data analysis of finger millet.</title>
        <authorList>
            <person name="Hatakeyama M."/>
            <person name="Aluri S."/>
            <person name="Balachadran M.T."/>
            <person name="Sivarajan S.R."/>
            <person name="Poveda L."/>
            <person name="Shimizu-Inatsugi R."/>
            <person name="Schlapbach R."/>
            <person name="Sreeman S.M."/>
            <person name="Shimizu K.K."/>
        </authorList>
    </citation>
    <scope>NUCLEOTIDE SEQUENCE</scope>
</reference>
<evidence type="ECO:0000313" key="13">
    <source>
        <dbReference type="Proteomes" id="UP001054889"/>
    </source>
</evidence>
<comment type="cofactor">
    <cofactor evidence="1">
        <name>FAD</name>
        <dbReference type="ChEBI" id="CHEBI:57692"/>
    </cofactor>
</comment>
<comment type="similarity">
    <text evidence="3">Belongs to the oxygen-dependent FAD-linked oxidoreductase family.</text>
</comment>
<proteinExistence type="inferred from homology"/>
<dbReference type="GO" id="GO:0019853">
    <property type="term" value="P:L-ascorbic acid biosynthetic process"/>
    <property type="evidence" value="ECO:0007669"/>
    <property type="project" value="UniProtKB-KW"/>
</dbReference>
<organism evidence="12 13">
    <name type="scientific">Eleusine coracana subsp. coracana</name>
    <dbReference type="NCBI Taxonomy" id="191504"/>
    <lineage>
        <taxon>Eukaryota</taxon>
        <taxon>Viridiplantae</taxon>
        <taxon>Streptophyta</taxon>
        <taxon>Embryophyta</taxon>
        <taxon>Tracheophyta</taxon>
        <taxon>Spermatophyta</taxon>
        <taxon>Magnoliopsida</taxon>
        <taxon>Liliopsida</taxon>
        <taxon>Poales</taxon>
        <taxon>Poaceae</taxon>
        <taxon>PACMAD clade</taxon>
        <taxon>Chloridoideae</taxon>
        <taxon>Cynodonteae</taxon>
        <taxon>Eleusininae</taxon>
        <taxon>Eleusine</taxon>
    </lineage>
</organism>
<dbReference type="GO" id="GO:0016020">
    <property type="term" value="C:membrane"/>
    <property type="evidence" value="ECO:0007669"/>
    <property type="project" value="InterPro"/>
</dbReference>
<evidence type="ECO:0000256" key="8">
    <source>
        <dbReference type="ARBA" id="ARBA00023002"/>
    </source>
</evidence>
<reference evidence="12" key="1">
    <citation type="journal article" date="2018" name="DNA Res.">
        <title>Multiple hybrid de novo genome assembly of finger millet, an orphan allotetraploid crop.</title>
        <authorList>
            <person name="Hatakeyama M."/>
            <person name="Aluri S."/>
            <person name="Balachadran M.T."/>
            <person name="Sivarajan S.R."/>
            <person name="Patrignani A."/>
            <person name="Gruter S."/>
            <person name="Poveda L."/>
            <person name="Shimizu-Inatsugi R."/>
            <person name="Baeten J."/>
            <person name="Francoijs K.J."/>
            <person name="Nataraja K.N."/>
            <person name="Reddy Y.A.N."/>
            <person name="Phadnis S."/>
            <person name="Ravikumar R.L."/>
            <person name="Schlapbach R."/>
            <person name="Sreeman S.M."/>
            <person name="Shimizu K.K."/>
        </authorList>
    </citation>
    <scope>NUCLEOTIDE SEQUENCE</scope>
</reference>
<keyword evidence="13" id="KW-1185">Reference proteome</keyword>
<dbReference type="GO" id="GO:0003885">
    <property type="term" value="F:D-arabinono-1,4-lactone oxidase activity"/>
    <property type="evidence" value="ECO:0007669"/>
    <property type="project" value="InterPro"/>
</dbReference>
<dbReference type="EMBL" id="BQKI01000010">
    <property type="protein sequence ID" value="GJN03295.1"/>
    <property type="molecule type" value="Genomic_DNA"/>
</dbReference>
<gene>
    <name evidence="12" type="primary">ga20725</name>
    <name evidence="12" type="ORF">PR202_ga20725</name>
</gene>
<dbReference type="PANTHER" id="PTHR13878:SF110">
    <property type="entry name" value="FAD-BINDING PCMH-TYPE DOMAIN-CONTAINING PROTEIN"/>
    <property type="match status" value="1"/>
</dbReference>
<keyword evidence="7" id="KW-0274">FAD</keyword>
<dbReference type="SUPFAM" id="SSF55103">
    <property type="entry name" value="FAD-linked oxidases, C-terminal domain"/>
    <property type="match status" value="1"/>
</dbReference>
<evidence type="ECO:0000259" key="11">
    <source>
        <dbReference type="Pfam" id="PF22906"/>
    </source>
</evidence>
<feature type="domain" description="D-arabinono-1,4-lactone oxidase C-terminal" evidence="10">
    <location>
        <begin position="160"/>
        <end position="298"/>
    </location>
</feature>
<dbReference type="Pfam" id="PF22906">
    <property type="entry name" value="GULLO2-like_3rd"/>
    <property type="match status" value="1"/>
</dbReference>
<dbReference type="NCBIfam" id="TIGR01677">
    <property type="entry name" value="pln_FAD_oxido"/>
    <property type="match status" value="1"/>
</dbReference>
<accession>A0AAV5CZS7</accession>
<keyword evidence="5" id="KW-0285">Flavoprotein</keyword>
<dbReference type="InterPro" id="IPR055154">
    <property type="entry name" value="GULLO2-like_C"/>
</dbReference>
<evidence type="ECO:0000256" key="1">
    <source>
        <dbReference type="ARBA" id="ARBA00001974"/>
    </source>
</evidence>
<dbReference type="InterPro" id="IPR016164">
    <property type="entry name" value="FAD-linked_Oxase-like_C"/>
</dbReference>
<keyword evidence="8" id="KW-0560">Oxidoreductase</keyword>
<evidence type="ECO:0000256" key="6">
    <source>
        <dbReference type="ARBA" id="ARBA00022644"/>
    </source>
</evidence>
<dbReference type="GO" id="GO:0050105">
    <property type="term" value="F:L-gulonolactone oxidase activity"/>
    <property type="evidence" value="ECO:0007669"/>
    <property type="project" value="UniProtKB-EC"/>
</dbReference>
<sequence>MQPLFKRSVTFVNRDELDLPAKIAVWGHLHEFGDIKWLPQEGKVIYRKDDRVDVSSPGNGLNSPLSFRSLPTSMIVAGRVEADRLEKNGTDAERCESERQKFLTSQMLAFGLTNDGVNFTGYPVVGFQDRMQANGGCIHSPEDGLQSACAWDPRIRGNLFYNSGFSIPLSRTPAFIIDVQKLRDLNPTAFCALYSSAGMYMRYVKASSAYLGKPVDSVDFDLVYYRSRTLGTPRAHADVIDEVEQMALHKYGGVPHWGKGRNFAFDGAIAKYPKASMFLKVKDRYDPDGIFSSEWSDQVLGIKDSPSIVRKGCAIDGLCVCSDDLHCAPEQGYVCRPGKVYTKARVCVFEDGSS</sequence>
<dbReference type="Gene3D" id="3.30.70.2520">
    <property type="match status" value="1"/>
</dbReference>
<dbReference type="InterPro" id="IPR010030">
    <property type="entry name" value="GULO_Plant"/>
</dbReference>
<evidence type="ECO:0000259" key="10">
    <source>
        <dbReference type="Pfam" id="PF04030"/>
    </source>
</evidence>
<dbReference type="EC" id="1.1.3.8" evidence="4"/>
<dbReference type="PANTHER" id="PTHR13878">
    <property type="entry name" value="GULONOLACTONE OXIDASE"/>
    <property type="match status" value="1"/>
</dbReference>
<evidence type="ECO:0000256" key="9">
    <source>
        <dbReference type="ARBA" id="ARBA00048083"/>
    </source>
</evidence>
<comment type="caution">
    <text evidence="12">The sequence shown here is derived from an EMBL/GenBank/DDBJ whole genome shotgun (WGS) entry which is preliminary data.</text>
</comment>
<evidence type="ECO:0000256" key="2">
    <source>
        <dbReference type="ARBA" id="ARBA00005147"/>
    </source>
</evidence>
<comment type="catalytic activity">
    <reaction evidence="9">
        <text>L-gulono-1,4-lactone + O2 = L-ascorbate + H2O2 + H(+)</text>
        <dbReference type="Rhea" id="RHEA:32363"/>
        <dbReference type="ChEBI" id="CHEBI:15378"/>
        <dbReference type="ChEBI" id="CHEBI:15379"/>
        <dbReference type="ChEBI" id="CHEBI:16240"/>
        <dbReference type="ChEBI" id="CHEBI:17587"/>
        <dbReference type="ChEBI" id="CHEBI:38290"/>
        <dbReference type="EC" id="1.1.3.8"/>
    </reaction>
</comment>
<evidence type="ECO:0000313" key="12">
    <source>
        <dbReference type="EMBL" id="GJN03295.1"/>
    </source>
</evidence>
<feature type="domain" description="L-gulonolactone oxidase 2-like C-terminal" evidence="11">
    <location>
        <begin position="310"/>
        <end position="348"/>
    </location>
</feature>
<dbReference type="Proteomes" id="UP001054889">
    <property type="component" value="Unassembled WGS sequence"/>
</dbReference>
<dbReference type="AlphaFoldDB" id="A0AAV5CZS7"/>
<dbReference type="InterPro" id="IPR050432">
    <property type="entry name" value="FAD-linked_Oxidoreductases_BP"/>
</dbReference>
<comment type="pathway">
    <text evidence="2">Cofactor biosynthesis; L-ascorbate biosynthesis.</text>
</comment>
<protein>
    <recommendedName>
        <fullName evidence="4">L-gulonolactone oxidase</fullName>
        <ecNumber evidence="4">1.1.3.8</ecNumber>
    </recommendedName>
</protein>
<dbReference type="InterPro" id="IPR007173">
    <property type="entry name" value="ALO_C"/>
</dbReference>
<evidence type="ECO:0000256" key="5">
    <source>
        <dbReference type="ARBA" id="ARBA00022630"/>
    </source>
</evidence>
<name>A0AAV5CZS7_ELECO</name>
<evidence type="ECO:0000256" key="4">
    <source>
        <dbReference type="ARBA" id="ARBA00013121"/>
    </source>
</evidence>
<dbReference type="GO" id="GO:0050660">
    <property type="term" value="F:flavin adenine dinucleotide binding"/>
    <property type="evidence" value="ECO:0007669"/>
    <property type="project" value="InterPro"/>
</dbReference>